<dbReference type="Pfam" id="PF03975">
    <property type="entry name" value="CheD"/>
    <property type="match status" value="1"/>
</dbReference>
<dbReference type="InterPro" id="IPR005659">
    <property type="entry name" value="Chemorcpt_Glu_NH3ase_CheD"/>
</dbReference>
<dbReference type="GO" id="GO:0006935">
    <property type="term" value="P:chemotaxis"/>
    <property type="evidence" value="ECO:0007669"/>
    <property type="project" value="UniProtKB-UniRule"/>
</dbReference>
<proteinExistence type="inferred from homology"/>
<dbReference type="CDD" id="cd16352">
    <property type="entry name" value="CheD"/>
    <property type="match status" value="1"/>
</dbReference>
<dbReference type="STRING" id="314256.OG2516_05378"/>
<dbReference type="GO" id="GO:0050568">
    <property type="term" value="F:protein-glutamine glutaminase activity"/>
    <property type="evidence" value="ECO:0007669"/>
    <property type="project" value="UniProtKB-UniRule"/>
</dbReference>
<organism evidence="4 5">
    <name type="scientific">Oceanicola granulosus (strain ATCC BAA-861 / DSM 15982 / KCTC 12143 / HTCC2516)</name>
    <dbReference type="NCBI Taxonomy" id="314256"/>
    <lineage>
        <taxon>Bacteria</taxon>
        <taxon>Pseudomonadati</taxon>
        <taxon>Pseudomonadota</taxon>
        <taxon>Alphaproteobacteria</taxon>
        <taxon>Rhodobacterales</taxon>
        <taxon>Roseobacteraceae</taxon>
        <taxon>Oceanicola</taxon>
    </lineage>
</organism>
<dbReference type="InterPro" id="IPR011324">
    <property type="entry name" value="Cytotoxic_necrot_fac-like_cat"/>
</dbReference>
<evidence type="ECO:0000313" key="5">
    <source>
        <dbReference type="Proteomes" id="UP000003635"/>
    </source>
</evidence>
<dbReference type="InterPro" id="IPR038592">
    <property type="entry name" value="CheD-like_sf"/>
</dbReference>
<comment type="caution">
    <text evidence="4">The sequence shown here is derived from an EMBL/GenBank/DDBJ whole genome shotgun (WGS) entry which is preliminary data.</text>
</comment>
<dbReference type="HAMAP" id="MF_01440">
    <property type="entry name" value="CheD"/>
    <property type="match status" value="1"/>
</dbReference>
<dbReference type="AlphaFoldDB" id="Q2CIS6"/>
<evidence type="ECO:0000256" key="3">
    <source>
        <dbReference type="HAMAP-Rule" id="MF_01440"/>
    </source>
</evidence>
<dbReference type="EC" id="3.5.1.44" evidence="3"/>
<name>Q2CIS6_OCEGH</name>
<evidence type="ECO:0000256" key="2">
    <source>
        <dbReference type="ARBA" id="ARBA00022801"/>
    </source>
</evidence>
<dbReference type="SUPFAM" id="SSF64438">
    <property type="entry name" value="CNF1/YfiH-like putative cysteine hydrolases"/>
    <property type="match status" value="1"/>
</dbReference>
<protein>
    <recommendedName>
        <fullName evidence="3">Probable chemoreceptor glutamine deamidase CheD</fullName>
        <ecNumber evidence="3">3.5.1.44</ecNumber>
    </recommendedName>
</protein>
<dbReference type="eggNOG" id="COG1871">
    <property type="taxonomic scope" value="Bacteria"/>
</dbReference>
<keyword evidence="1 3" id="KW-0145">Chemotaxis</keyword>
<dbReference type="PANTHER" id="PTHR35147">
    <property type="entry name" value="CHEMORECEPTOR GLUTAMINE DEAMIDASE CHED-RELATED"/>
    <property type="match status" value="1"/>
</dbReference>
<accession>Q2CIS6</accession>
<dbReference type="PANTHER" id="PTHR35147:SF2">
    <property type="entry name" value="CHEMORECEPTOR GLUTAMINE DEAMIDASE CHED-RELATED"/>
    <property type="match status" value="1"/>
</dbReference>
<dbReference type="Gene3D" id="3.30.1330.200">
    <property type="match status" value="1"/>
</dbReference>
<reference evidence="4 5" key="1">
    <citation type="journal article" date="2010" name="J. Bacteriol.">
        <title>Genome sequences of Oceanicola granulosus HTCC2516(T) and Oceanicola batsensis HTCC2597(TDelta).</title>
        <authorList>
            <person name="Thrash J.C."/>
            <person name="Cho J.C."/>
            <person name="Vergin K.L."/>
            <person name="Giovannoni S.J."/>
        </authorList>
    </citation>
    <scope>NUCLEOTIDE SEQUENCE [LARGE SCALE GENOMIC DNA]</scope>
    <source>
        <strain evidence="5">ATCC BAA-861 / DSM 15982 / KCTC 12143 / HTCC2516</strain>
    </source>
</reference>
<comment type="catalytic activity">
    <reaction evidence="3">
        <text>L-glutaminyl-[protein] + H2O = L-glutamyl-[protein] + NH4(+)</text>
        <dbReference type="Rhea" id="RHEA:16441"/>
        <dbReference type="Rhea" id="RHEA-COMP:10207"/>
        <dbReference type="Rhea" id="RHEA-COMP:10208"/>
        <dbReference type="ChEBI" id="CHEBI:15377"/>
        <dbReference type="ChEBI" id="CHEBI:28938"/>
        <dbReference type="ChEBI" id="CHEBI:29973"/>
        <dbReference type="ChEBI" id="CHEBI:30011"/>
        <dbReference type="EC" id="3.5.1.44"/>
    </reaction>
</comment>
<comment type="similarity">
    <text evidence="3">Belongs to the CheD family.</text>
</comment>
<sequence length="180" mass="19186">MSLPAEYGEAARCITVMQGGIAISRQAEVVLTTVLGSCVAVCLHDRKAGIGGMNHIVLPERSRPGSDRWGMYLIELLINELLKAGARKERLAAKVFGGAHMSEKLPQIGHKNVDLARGYLRTEAIPVLATSTGGRLARRVRFWPHTGEARQLLVPGMAAPATTENLPPKAGLTLFGAVGA</sequence>
<evidence type="ECO:0000256" key="1">
    <source>
        <dbReference type="ARBA" id="ARBA00022500"/>
    </source>
</evidence>
<gene>
    <name evidence="3" type="primary">cheD</name>
    <name evidence="4" type="ORF">OG2516_05378</name>
</gene>
<dbReference type="Proteomes" id="UP000003635">
    <property type="component" value="Unassembled WGS sequence"/>
</dbReference>
<keyword evidence="5" id="KW-1185">Reference proteome</keyword>
<comment type="function">
    <text evidence="3">Probably deamidates glutamine residues to glutamate on methyl-accepting chemotaxis receptors (MCPs), playing an important role in chemotaxis.</text>
</comment>
<dbReference type="EMBL" id="AAOT01000003">
    <property type="protein sequence ID" value="EAR52513.1"/>
    <property type="molecule type" value="Genomic_DNA"/>
</dbReference>
<evidence type="ECO:0000313" key="4">
    <source>
        <dbReference type="EMBL" id="EAR52513.1"/>
    </source>
</evidence>
<keyword evidence="2 3" id="KW-0378">Hydrolase</keyword>
<dbReference type="RefSeq" id="WP_007254603.1">
    <property type="nucleotide sequence ID" value="NZ_CH724107.1"/>
</dbReference>
<dbReference type="HOGENOM" id="CLU_087854_0_1_5"/>